<feature type="region of interest" description="Disordered" evidence="1">
    <location>
        <begin position="101"/>
        <end position="162"/>
    </location>
</feature>
<feature type="non-terminal residue" evidence="2">
    <location>
        <position position="162"/>
    </location>
</feature>
<gene>
    <name evidence="2" type="ORF">AVDCRST_MAG27-1806</name>
</gene>
<feature type="region of interest" description="Disordered" evidence="1">
    <location>
        <begin position="1"/>
        <end position="83"/>
    </location>
</feature>
<organism evidence="2">
    <name type="scientific">uncultured Craurococcus sp</name>
    <dbReference type="NCBI Taxonomy" id="1135998"/>
    <lineage>
        <taxon>Bacteria</taxon>
        <taxon>Pseudomonadati</taxon>
        <taxon>Pseudomonadota</taxon>
        <taxon>Alphaproteobacteria</taxon>
        <taxon>Acetobacterales</taxon>
        <taxon>Acetobacteraceae</taxon>
        <taxon>Craurococcus</taxon>
        <taxon>environmental samples</taxon>
    </lineage>
</organism>
<evidence type="ECO:0000313" key="2">
    <source>
        <dbReference type="EMBL" id="CAA9246245.1"/>
    </source>
</evidence>
<dbReference type="EMBL" id="CADCTD010000070">
    <property type="protein sequence ID" value="CAA9246245.1"/>
    <property type="molecule type" value="Genomic_DNA"/>
</dbReference>
<evidence type="ECO:0000256" key="1">
    <source>
        <dbReference type="SAM" id="MobiDB-lite"/>
    </source>
</evidence>
<accession>A0A6J4ICC5</accession>
<feature type="non-terminal residue" evidence="2">
    <location>
        <position position="1"/>
    </location>
</feature>
<name>A0A6J4ICC5_9PROT</name>
<reference evidence="2" key="1">
    <citation type="submission" date="2020-02" db="EMBL/GenBank/DDBJ databases">
        <authorList>
            <person name="Meier V. D."/>
        </authorList>
    </citation>
    <scope>NUCLEOTIDE SEQUENCE</scope>
    <source>
        <strain evidence="2">AVDCRST_MAG27</strain>
    </source>
</reference>
<protein>
    <submittedName>
        <fullName evidence="2">Protein-export protein SecB (Maintains pre-export unfolded state)</fullName>
    </submittedName>
</protein>
<sequence length="162" mass="17120">VRPAPWPAERRPQPGPAGPVGAEHPIYQGSLLRGAGRAGDLRHPPRAAARRPPARCPGPADPGRRQRLRGLAADPRRCPGRGEGLLHRRAGLLRHLHRERAAGAAGAGASGRVPAPPLPLRPQHPGRCDARGRLPAGDAGADRLRRPLAVAPRRGPGGRQRL</sequence>
<proteinExistence type="predicted"/>
<feature type="compositionally biased region" description="Basic residues" evidence="1">
    <location>
        <begin position="44"/>
        <end position="53"/>
    </location>
</feature>
<dbReference type="AlphaFoldDB" id="A0A6J4ICC5"/>